<sequence>MAHPTSSSSAERTPLLHQDDSSVTTSSASKSPASSSLPPNEISRAGDDSNDTEAAPPISRARGAVIISSVGLLIFLQATNISILTTTQSAIAADLDAFEKASWFTSSYLIAMSSLAPLMGRLSQVFSPRMVMFVSDIVICIGTIITATSVSFEMFIAGRIVTGAGAAGMLVVASIIAIQMAGPKRRGLFLGLVNTGMTVGVSLGAVIAGALEPVIGWKPVFGLQAPLAFIGGIGLLLGIPAGYKSKGNSYSGLTLRQKLARIDYSGCLLLIITITLFLLGLSGPRILATPLILSAFALPVFILNEVYVARDPVIPITIFKSRGTLLTCLATVGFMMARWCVLFYSPVYALAVRGWKPAVAGSILIPTNAGFASGGLLAGYFHIRRDGSFYGHTLISIFPITLFVIGFLSTAQSSSALYIIMVFLNGLVTGASLNYALVHLLHLTVPDVHPVVLSLLATFRGFAGSFGAAIGGGLFGRVLQKSLVEGFKDAGLNHRGDLVRRLLGSPALVRLLDGAERQVATHGYEDALRTLFYSGVGLAVVVVFVQAGTGWNPPVKEVGQVEEDEEVGGEESLLGGS</sequence>
<comment type="subcellular location">
    <subcellularLocation>
        <location evidence="1">Membrane</location>
        <topology evidence="1">Multi-pass membrane protein</topology>
    </subcellularLocation>
</comment>
<evidence type="ECO:0000256" key="5">
    <source>
        <dbReference type="SAM" id="MobiDB-lite"/>
    </source>
</evidence>
<dbReference type="AlphaFoldDB" id="A0A6A5XY86"/>
<keyword evidence="3 6" id="KW-1133">Transmembrane helix</keyword>
<evidence type="ECO:0000256" key="6">
    <source>
        <dbReference type="SAM" id="Phobius"/>
    </source>
</evidence>
<dbReference type="InterPro" id="IPR020846">
    <property type="entry name" value="MFS_dom"/>
</dbReference>
<evidence type="ECO:0000256" key="2">
    <source>
        <dbReference type="ARBA" id="ARBA00022692"/>
    </source>
</evidence>
<dbReference type="InterPro" id="IPR011701">
    <property type="entry name" value="MFS"/>
</dbReference>
<dbReference type="PANTHER" id="PTHR23501:SF6">
    <property type="entry name" value="MULTIDRUG TRANSPORTER, PUTATIVE (AFU_ORTHOLOGUE AFUA_3G14560)-RELATED"/>
    <property type="match status" value="1"/>
</dbReference>
<feature type="transmembrane region" description="Helical" evidence="6">
    <location>
        <begin position="223"/>
        <end position="243"/>
    </location>
</feature>
<evidence type="ECO:0000313" key="9">
    <source>
        <dbReference type="Proteomes" id="UP000799778"/>
    </source>
</evidence>
<dbReference type="Gene3D" id="1.20.1250.20">
    <property type="entry name" value="MFS general substrate transporter like domains"/>
    <property type="match status" value="2"/>
</dbReference>
<dbReference type="PROSITE" id="PS50850">
    <property type="entry name" value="MFS"/>
    <property type="match status" value="1"/>
</dbReference>
<evidence type="ECO:0000256" key="1">
    <source>
        <dbReference type="ARBA" id="ARBA00004141"/>
    </source>
</evidence>
<feature type="transmembrane region" description="Helical" evidence="6">
    <location>
        <begin position="188"/>
        <end position="211"/>
    </location>
</feature>
<keyword evidence="9" id="KW-1185">Reference proteome</keyword>
<feature type="transmembrane region" description="Helical" evidence="6">
    <location>
        <begin position="264"/>
        <end position="281"/>
    </location>
</feature>
<dbReference type="GeneID" id="54289249"/>
<name>A0A6A5XY86_9PLEO</name>
<feature type="transmembrane region" description="Helical" evidence="6">
    <location>
        <begin position="393"/>
        <end position="411"/>
    </location>
</feature>
<feature type="transmembrane region" description="Helical" evidence="6">
    <location>
        <begin position="287"/>
        <end position="304"/>
    </location>
</feature>
<dbReference type="Proteomes" id="UP000799778">
    <property type="component" value="Unassembled WGS sequence"/>
</dbReference>
<dbReference type="PANTHER" id="PTHR23501">
    <property type="entry name" value="MAJOR FACILITATOR SUPERFAMILY"/>
    <property type="match status" value="1"/>
</dbReference>
<dbReference type="GO" id="GO:0000329">
    <property type="term" value="C:fungal-type vacuole membrane"/>
    <property type="evidence" value="ECO:0007669"/>
    <property type="project" value="TreeGrafter"/>
</dbReference>
<feature type="transmembrane region" description="Helical" evidence="6">
    <location>
        <begin position="359"/>
        <end position="381"/>
    </location>
</feature>
<dbReference type="RefSeq" id="XP_033386255.1">
    <property type="nucleotide sequence ID" value="XM_033531852.1"/>
</dbReference>
<feature type="transmembrane region" description="Helical" evidence="6">
    <location>
        <begin position="156"/>
        <end position="176"/>
    </location>
</feature>
<protein>
    <submittedName>
        <fullName evidence="8">MFS general substrate transporter</fullName>
    </submittedName>
</protein>
<feature type="compositionally biased region" description="Low complexity" evidence="5">
    <location>
        <begin position="21"/>
        <end position="36"/>
    </location>
</feature>
<evidence type="ECO:0000256" key="3">
    <source>
        <dbReference type="ARBA" id="ARBA00022989"/>
    </source>
</evidence>
<keyword evidence="4 6" id="KW-0472">Membrane</keyword>
<feature type="region of interest" description="Disordered" evidence="5">
    <location>
        <begin position="1"/>
        <end position="55"/>
    </location>
</feature>
<gene>
    <name evidence="8" type="ORF">BU24DRAFT_460905</name>
</gene>
<feature type="compositionally biased region" description="Polar residues" evidence="5">
    <location>
        <begin position="1"/>
        <end position="11"/>
    </location>
</feature>
<dbReference type="OrthoDB" id="4160219at2759"/>
<dbReference type="SUPFAM" id="SSF103473">
    <property type="entry name" value="MFS general substrate transporter"/>
    <property type="match status" value="1"/>
</dbReference>
<dbReference type="Pfam" id="PF07690">
    <property type="entry name" value="MFS_1"/>
    <property type="match status" value="1"/>
</dbReference>
<evidence type="ECO:0000259" key="7">
    <source>
        <dbReference type="PROSITE" id="PS50850"/>
    </source>
</evidence>
<organism evidence="8 9">
    <name type="scientific">Aaosphaeria arxii CBS 175.79</name>
    <dbReference type="NCBI Taxonomy" id="1450172"/>
    <lineage>
        <taxon>Eukaryota</taxon>
        <taxon>Fungi</taxon>
        <taxon>Dikarya</taxon>
        <taxon>Ascomycota</taxon>
        <taxon>Pezizomycotina</taxon>
        <taxon>Dothideomycetes</taxon>
        <taxon>Pleosporomycetidae</taxon>
        <taxon>Pleosporales</taxon>
        <taxon>Pleosporales incertae sedis</taxon>
        <taxon>Aaosphaeria</taxon>
    </lineage>
</organism>
<feature type="transmembrane region" description="Helical" evidence="6">
    <location>
        <begin position="131"/>
        <end position="150"/>
    </location>
</feature>
<feature type="transmembrane region" description="Helical" evidence="6">
    <location>
        <begin position="450"/>
        <end position="475"/>
    </location>
</feature>
<dbReference type="EMBL" id="ML978068">
    <property type="protein sequence ID" value="KAF2017916.1"/>
    <property type="molecule type" value="Genomic_DNA"/>
</dbReference>
<evidence type="ECO:0000313" key="8">
    <source>
        <dbReference type="EMBL" id="KAF2017916.1"/>
    </source>
</evidence>
<dbReference type="GO" id="GO:0015174">
    <property type="term" value="F:basic amino acid transmembrane transporter activity"/>
    <property type="evidence" value="ECO:0007669"/>
    <property type="project" value="TreeGrafter"/>
</dbReference>
<feature type="transmembrane region" description="Helical" evidence="6">
    <location>
        <begin position="417"/>
        <end position="438"/>
    </location>
</feature>
<feature type="transmembrane region" description="Helical" evidence="6">
    <location>
        <begin position="63"/>
        <end position="81"/>
    </location>
</feature>
<feature type="transmembrane region" description="Helical" evidence="6">
    <location>
        <begin position="325"/>
        <end position="347"/>
    </location>
</feature>
<feature type="domain" description="Major facilitator superfamily (MFS) profile" evidence="7">
    <location>
        <begin position="66"/>
        <end position="522"/>
    </location>
</feature>
<accession>A0A6A5XY86</accession>
<dbReference type="InterPro" id="IPR036259">
    <property type="entry name" value="MFS_trans_sf"/>
</dbReference>
<proteinExistence type="predicted"/>
<feature type="transmembrane region" description="Helical" evidence="6">
    <location>
        <begin position="101"/>
        <end position="119"/>
    </location>
</feature>
<keyword evidence="2 6" id="KW-0812">Transmembrane</keyword>
<evidence type="ECO:0000256" key="4">
    <source>
        <dbReference type="ARBA" id="ARBA00023136"/>
    </source>
</evidence>
<reference evidence="8" key="1">
    <citation type="journal article" date="2020" name="Stud. Mycol.">
        <title>101 Dothideomycetes genomes: a test case for predicting lifestyles and emergence of pathogens.</title>
        <authorList>
            <person name="Haridas S."/>
            <person name="Albert R."/>
            <person name="Binder M."/>
            <person name="Bloem J."/>
            <person name="Labutti K."/>
            <person name="Salamov A."/>
            <person name="Andreopoulos B."/>
            <person name="Baker S."/>
            <person name="Barry K."/>
            <person name="Bills G."/>
            <person name="Bluhm B."/>
            <person name="Cannon C."/>
            <person name="Castanera R."/>
            <person name="Culley D."/>
            <person name="Daum C."/>
            <person name="Ezra D."/>
            <person name="Gonzalez J."/>
            <person name="Henrissat B."/>
            <person name="Kuo A."/>
            <person name="Liang C."/>
            <person name="Lipzen A."/>
            <person name="Lutzoni F."/>
            <person name="Magnuson J."/>
            <person name="Mondo S."/>
            <person name="Nolan M."/>
            <person name="Ohm R."/>
            <person name="Pangilinan J."/>
            <person name="Park H.-J."/>
            <person name="Ramirez L."/>
            <person name="Alfaro M."/>
            <person name="Sun H."/>
            <person name="Tritt A."/>
            <person name="Yoshinaga Y."/>
            <person name="Zwiers L.-H."/>
            <person name="Turgeon B."/>
            <person name="Goodwin S."/>
            <person name="Spatafora J."/>
            <person name="Crous P."/>
            <person name="Grigoriev I."/>
        </authorList>
    </citation>
    <scope>NUCLEOTIDE SEQUENCE</scope>
    <source>
        <strain evidence="8">CBS 175.79</strain>
    </source>
</reference>